<sequence length="277" mass="32624">MSLVQLETGLLWLTGLITVSFILTIVIYYWYSRKHSNNYLENDDFKLRYFIQKQVDFRGQTTGYECLLRQHNTDGSWSLPPQLGSLPLQRVIFLLEDTFKALPNEAITLSINLEYEQIISPEFRYFVRWAIANIEPMHLAVEYTPQYQSRHINKRLFRRRIREARKYGMQFGIDNVGASLANLKNIQWLLADIDTLKCSMRSFRKEDPSVWLDLNLQFWNQLSKDNDIDLILMGIENEADEQLAEQLQISIRQGYLFGHPINPDQPTTKEDQHDQTT</sequence>
<comment type="caution">
    <text evidence="3">The sequence shown here is derived from an EMBL/GenBank/DDBJ whole genome shotgun (WGS) entry which is preliminary data.</text>
</comment>
<evidence type="ECO:0000256" key="1">
    <source>
        <dbReference type="SAM" id="Phobius"/>
    </source>
</evidence>
<dbReference type="InterPro" id="IPR035919">
    <property type="entry name" value="EAL_sf"/>
</dbReference>
<name>A0A4Q9Y1K3_9LACO</name>
<dbReference type="Proteomes" id="UP000292648">
    <property type="component" value="Unassembled WGS sequence"/>
</dbReference>
<evidence type="ECO:0000259" key="2">
    <source>
        <dbReference type="PROSITE" id="PS50883"/>
    </source>
</evidence>
<accession>A0A4Q9Y1K3</accession>
<dbReference type="InterPro" id="IPR050706">
    <property type="entry name" value="Cyclic-di-GMP_PDE-like"/>
</dbReference>
<dbReference type="Gene3D" id="3.20.20.450">
    <property type="entry name" value="EAL domain"/>
    <property type="match status" value="1"/>
</dbReference>
<feature type="domain" description="EAL" evidence="2">
    <location>
        <begin position="29"/>
        <end position="274"/>
    </location>
</feature>
<dbReference type="PROSITE" id="PS50883">
    <property type="entry name" value="EAL"/>
    <property type="match status" value="1"/>
</dbReference>
<keyword evidence="1" id="KW-1133">Transmembrane helix</keyword>
<dbReference type="PANTHER" id="PTHR33121:SF70">
    <property type="entry name" value="SIGNALING PROTEIN YKOW"/>
    <property type="match status" value="1"/>
</dbReference>
<dbReference type="AlphaFoldDB" id="A0A4Q9Y1K3"/>
<protein>
    <submittedName>
        <fullName evidence="3">EAL domain-containing protein</fullName>
    </submittedName>
</protein>
<dbReference type="GO" id="GO:0071111">
    <property type="term" value="F:cyclic-guanylate-specific phosphodiesterase activity"/>
    <property type="evidence" value="ECO:0007669"/>
    <property type="project" value="InterPro"/>
</dbReference>
<dbReference type="SMART" id="SM00052">
    <property type="entry name" value="EAL"/>
    <property type="match status" value="1"/>
</dbReference>
<dbReference type="Pfam" id="PF00563">
    <property type="entry name" value="EAL"/>
    <property type="match status" value="1"/>
</dbReference>
<keyword evidence="1" id="KW-0812">Transmembrane</keyword>
<dbReference type="InterPro" id="IPR001633">
    <property type="entry name" value="EAL_dom"/>
</dbReference>
<reference evidence="3 4" key="1">
    <citation type="submission" date="2019-01" db="EMBL/GenBank/DDBJ databases">
        <title>Draft genome sequence of Lactobacillus paraplantarum OSY-TC318, a Producer of the novel lantibiotic Paraplantaracin TC318.</title>
        <authorList>
            <person name="Hussein W.E."/>
            <person name="Huang E."/>
            <person name="Yousef A.E."/>
        </authorList>
    </citation>
    <scope>NUCLEOTIDE SEQUENCE [LARGE SCALE GENOMIC DNA]</scope>
    <source>
        <strain evidence="3 4">OSY-TC318</strain>
    </source>
</reference>
<organism evidence="3 4">
    <name type="scientific">Lactiplantibacillus paraplantarum</name>
    <dbReference type="NCBI Taxonomy" id="60520"/>
    <lineage>
        <taxon>Bacteria</taxon>
        <taxon>Bacillati</taxon>
        <taxon>Bacillota</taxon>
        <taxon>Bacilli</taxon>
        <taxon>Lactobacillales</taxon>
        <taxon>Lactobacillaceae</taxon>
        <taxon>Lactiplantibacillus</taxon>
    </lineage>
</organism>
<dbReference type="EMBL" id="SEHH01000082">
    <property type="protein sequence ID" value="TBX40116.1"/>
    <property type="molecule type" value="Genomic_DNA"/>
</dbReference>
<gene>
    <name evidence="3" type="ORF">EUZ87_11350</name>
</gene>
<dbReference type="PANTHER" id="PTHR33121">
    <property type="entry name" value="CYCLIC DI-GMP PHOSPHODIESTERASE PDEF"/>
    <property type="match status" value="1"/>
</dbReference>
<evidence type="ECO:0000313" key="3">
    <source>
        <dbReference type="EMBL" id="TBX40116.1"/>
    </source>
</evidence>
<dbReference type="SUPFAM" id="SSF141868">
    <property type="entry name" value="EAL domain-like"/>
    <property type="match status" value="1"/>
</dbReference>
<keyword evidence="1" id="KW-0472">Membrane</keyword>
<proteinExistence type="predicted"/>
<evidence type="ECO:0000313" key="4">
    <source>
        <dbReference type="Proteomes" id="UP000292648"/>
    </source>
</evidence>
<feature type="transmembrane region" description="Helical" evidence="1">
    <location>
        <begin position="12"/>
        <end position="31"/>
    </location>
</feature>